<dbReference type="Proteomes" id="UP000060602">
    <property type="component" value="Chromosome"/>
</dbReference>
<evidence type="ECO:0000313" key="2">
    <source>
        <dbReference type="Proteomes" id="UP000060602"/>
    </source>
</evidence>
<dbReference type="AlphaFoldDB" id="A0A0X8NWD8"/>
<evidence type="ECO:0000313" key="1">
    <source>
        <dbReference type="EMBL" id="AMG35578.1"/>
    </source>
</evidence>
<dbReference type="RefSeq" id="WP_061071462.1">
    <property type="nucleotide sequence ID" value="NZ_CP014060.2"/>
</dbReference>
<organism evidence="1 2">
    <name type="scientific">Alcaligenes xylosoxydans xylosoxydans</name>
    <name type="common">Achromobacter xylosoxidans</name>
    <dbReference type="NCBI Taxonomy" id="85698"/>
    <lineage>
        <taxon>Bacteria</taxon>
        <taxon>Pseudomonadati</taxon>
        <taxon>Pseudomonadota</taxon>
        <taxon>Betaproteobacteria</taxon>
        <taxon>Burkholderiales</taxon>
        <taxon>Alcaligenaceae</taxon>
        <taxon>Achromobacter</taxon>
    </lineage>
</organism>
<proteinExistence type="predicted"/>
<name>A0A0X8NWD8_ALCXX</name>
<gene>
    <name evidence="1" type="ORF">AL504_05740</name>
</gene>
<evidence type="ECO:0008006" key="3">
    <source>
        <dbReference type="Google" id="ProtNLM"/>
    </source>
</evidence>
<sequence length="391" mass="41787">MSNTTMMAQARRSGGGLWRRVCLRASGMLMVACAAVIVLPGLAKAQSTGCRANSSTVIDLIPSVNFMIENMPPPGTEIYRTKTYTINYECTLYDRFGQPETGTPQLQALNDYRSLNNALNRAGLRLYIVVNGNESSPWVPNLDPAAGPSSEFFPLGASYTESTGPRVVTLIAKLTVINQFPSPARYPVPASTIFKISAAYGRGAAPGPFIVSTATRMQFTPKCIGDVSVDNLVQFKSVVAMAGNQGNLPQQQPFRISARINPLCPTGGLTVPLTPDNENTRFLMLLSAQFVLQGAGRIDSDGTSIILSNDDGVENGLKMQILDPNNANLPVAILAAPAPVPRWEVGNLGELAGDKPAAAVHTYMASLTADAGKVLKVGRYSTQVVVRVSYY</sequence>
<accession>A0A0X8NWD8</accession>
<protein>
    <recommendedName>
        <fullName evidence="3">Fimbrial-type adhesion domain-containing protein</fullName>
    </recommendedName>
</protein>
<reference evidence="2" key="1">
    <citation type="submission" date="2015-12" db="EMBL/GenBank/DDBJ databases">
        <title>FDA dAtabase for Regulatory Grade micrObial Sequences (FDA-ARGOS): Supporting development and validation of Infectious Disease Dx tests.</title>
        <authorList>
            <person name="Case J."/>
            <person name="Tallon L."/>
            <person name="Sadzewicz L."/>
            <person name="Sengamalay N."/>
            <person name="Ott S."/>
            <person name="Godinez A."/>
            <person name="Nagaraj S."/>
            <person name="Nadendla S."/>
            <person name="Sichtig H."/>
        </authorList>
    </citation>
    <scope>NUCLEOTIDE SEQUENCE [LARGE SCALE GENOMIC DNA]</scope>
    <source>
        <strain evidence="2">FDAARGOS_147</strain>
    </source>
</reference>
<dbReference type="EMBL" id="CP014060">
    <property type="protein sequence ID" value="AMG35578.1"/>
    <property type="molecule type" value="Genomic_DNA"/>
</dbReference>